<evidence type="ECO:0000259" key="1">
    <source>
        <dbReference type="Pfam" id="PF01656"/>
    </source>
</evidence>
<dbReference type="Gene3D" id="3.40.50.300">
    <property type="entry name" value="P-loop containing nucleotide triphosphate hydrolases"/>
    <property type="match status" value="1"/>
</dbReference>
<gene>
    <name evidence="2" type="ORF">QRO08_11420</name>
</gene>
<name>A0ABY9AWB0_PARCI</name>
<reference evidence="2 3" key="1">
    <citation type="submission" date="2023-06" db="EMBL/GenBank/DDBJ databases">
        <authorList>
            <person name="Ham H."/>
            <person name="Park D.S."/>
        </authorList>
    </citation>
    <scope>NUCLEOTIDE SEQUENCE [LARGE SCALE GENOMIC DNA]</scope>
    <source>
        <strain evidence="2 3">KACC 17005</strain>
    </source>
</reference>
<dbReference type="Pfam" id="PF01656">
    <property type="entry name" value="CbiA"/>
    <property type="match status" value="1"/>
</dbReference>
<dbReference type="EMBL" id="CP127363">
    <property type="protein sequence ID" value="WIY51134.1"/>
    <property type="molecule type" value="Genomic_DNA"/>
</dbReference>
<dbReference type="PANTHER" id="PTHR13696">
    <property type="entry name" value="P-LOOP CONTAINING NUCLEOSIDE TRIPHOSPHATE HYDROLASE"/>
    <property type="match status" value="1"/>
</dbReference>
<dbReference type="InterPro" id="IPR002586">
    <property type="entry name" value="CobQ/CobB/MinD/ParA_Nub-bd_dom"/>
</dbReference>
<sequence>MLTITVVSTKGGVGKTTLAANLGGLLRDIGLRVLLVDADIQPSLTKYFHLAEEAPKGLTSLVQTGVLTPDCISKVQLPPPGYGVPADKIPQTEEGSLHLVKSDTRDGRLQDWIAQRLDRLVRLSMPLRQAAVANAYDVVLIDTQGAVGHLQDAAVNAADLLLVPTSPDIVSAREFLDGTRELLDRHESTANLGFKVPQMKAVINRTENTRNSRLMADLIRENFIAMRGRVDVLQTVIPSAVAYRNAATAQVPVHWADPAKAASYMHELMWELIPNVAGFRASTFKTSADQATAA</sequence>
<evidence type="ECO:0000313" key="2">
    <source>
        <dbReference type="EMBL" id="WIY51134.1"/>
    </source>
</evidence>
<dbReference type="PANTHER" id="PTHR13696:SF96">
    <property type="entry name" value="COBQ_COBB_MIND_PARA NUCLEOTIDE BINDING DOMAIN-CONTAINING PROTEIN"/>
    <property type="match status" value="1"/>
</dbReference>
<dbReference type="Proteomes" id="UP001242732">
    <property type="component" value="Chromosome"/>
</dbReference>
<accession>A0ABY9AWB0</accession>
<dbReference type="InterPro" id="IPR050678">
    <property type="entry name" value="DNA_Partitioning_ATPase"/>
</dbReference>
<dbReference type="CDD" id="cd02042">
    <property type="entry name" value="ParAB_family"/>
    <property type="match status" value="1"/>
</dbReference>
<protein>
    <submittedName>
        <fullName evidence="2">ParA family protein</fullName>
    </submittedName>
</protein>
<dbReference type="InterPro" id="IPR027417">
    <property type="entry name" value="P-loop_NTPase"/>
</dbReference>
<feature type="domain" description="CobQ/CobB/MinD/ParA nucleotide binding" evidence="1">
    <location>
        <begin position="4"/>
        <end position="248"/>
    </location>
</feature>
<keyword evidence="3" id="KW-1185">Reference proteome</keyword>
<dbReference type="SUPFAM" id="SSF52540">
    <property type="entry name" value="P-loop containing nucleoside triphosphate hydrolases"/>
    <property type="match status" value="1"/>
</dbReference>
<evidence type="ECO:0000313" key="3">
    <source>
        <dbReference type="Proteomes" id="UP001242732"/>
    </source>
</evidence>
<proteinExistence type="predicted"/>
<organism evidence="2 3">
    <name type="scientific">Paracidovorax citrulli</name>
    <name type="common">Acidovorax citrulli</name>
    <dbReference type="NCBI Taxonomy" id="80869"/>
    <lineage>
        <taxon>Bacteria</taxon>
        <taxon>Pseudomonadati</taxon>
        <taxon>Pseudomonadota</taxon>
        <taxon>Betaproteobacteria</taxon>
        <taxon>Burkholderiales</taxon>
        <taxon>Comamonadaceae</taxon>
        <taxon>Paracidovorax</taxon>
    </lineage>
</organism>
<dbReference type="RefSeq" id="WP_011795771.1">
    <property type="nucleotide sequence ID" value="NZ_CP023687.1"/>
</dbReference>